<proteinExistence type="predicted"/>
<protein>
    <recommendedName>
        <fullName evidence="4">Secreted protein</fullName>
    </recommendedName>
</protein>
<feature type="chain" id="PRO_5026070196" description="Secreted protein" evidence="1">
    <location>
        <begin position="28"/>
        <end position="116"/>
    </location>
</feature>
<feature type="signal peptide" evidence="1">
    <location>
        <begin position="1"/>
        <end position="27"/>
    </location>
</feature>
<evidence type="ECO:0000256" key="1">
    <source>
        <dbReference type="SAM" id="SignalP"/>
    </source>
</evidence>
<dbReference type="EMBL" id="CP046173">
    <property type="protein sequence ID" value="QIS18016.1"/>
    <property type="molecule type" value="Genomic_DNA"/>
</dbReference>
<gene>
    <name evidence="2" type="ORF">F6W96_06585</name>
</gene>
<dbReference type="RefSeq" id="WP_167485352.1">
    <property type="nucleotide sequence ID" value="NZ_CP046173.1"/>
</dbReference>
<dbReference type="Proteomes" id="UP000500953">
    <property type="component" value="Chromosome"/>
</dbReference>
<name>A0A6G9YYF4_9NOCA</name>
<accession>A0A6G9YYF4</accession>
<dbReference type="AlphaFoldDB" id="A0A6G9YYF4"/>
<keyword evidence="1" id="KW-0732">Signal</keyword>
<sequence length="116" mass="12130">MKHISEALTTAGAVLVLALGTAGIAHAVPGSPTDPGGTATGDFVYTTPNGGLQVLQNPEYGRCYRTITGVLSTTNDTDSTAQTFQNVDCTGTVVELPPKTSKNIEMFLSVRFERPA</sequence>
<organism evidence="2 3">
    <name type="scientific">Nocardia terpenica</name>
    <dbReference type="NCBI Taxonomy" id="455432"/>
    <lineage>
        <taxon>Bacteria</taxon>
        <taxon>Bacillati</taxon>
        <taxon>Actinomycetota</taxon>
        <taxon>Actinomycetes</taxon>
        <taxon>Mycobacteriales</taxon>
        <taxon>Nocardiaceae</taxon>
        <taxon>Nocardia</taxon>
    </lineage>
</organism>
<reference evidence="2 3" key="1">
    <citation type="journal article" date="2019" name="ACS Chem. Biol.">
        <title>Identification and Mobilization of a Cryptic Antibiotic Biosynthesis Gene Locus from a Human-Pathogenic Nocardia Isolate.</title>
        <authorList>
            <person name="Herisse M."/>
            <person name="Ishida K."/>
            <person name="Porter J.L."/>
            <person name="Howden B."/>
            <person name="Hertweck C."/>
            <person name="Stinear T.P."/>
            <person name="Pidot S.J."/>
        </authorList>
    </citation>
    <scope>NUCLEOTIDE SEQUENCE [LARGE SCALE GENOMIC DNA]</scope>
    <source>
        <strain evidence="2 3">AUSMDU00012715</strain>
    </source>
</reference>
<evidence type="ECO:0008006" key="4">
    <source>
        <dbReference type="Google" id="ProtNLM"/>
    </source>
</evidence>
<evidence type="ECO:0000313" key="3">
    <source>
        <dbReference type="Proteomes" id="UP000500953"/>
    </source>
</evidence>
<evidence type="ECO:0000313" key="2">
    <source>
        <dbReference type="EMBL" id="QIS18016.1"/>
    </source>
</evidence>